<evidence type="ECO:0000256" key="1">
    <source>
        <dbReference type="SAM" id="MobiDB-lite"/>
    </source>
</evidence>
<sequence>MRTNRLLAARLGAGCFELAEALRAAGDLEVRPGDRIAELVRAAPPGADVLDLAGVFGEPVPPALPGALRGRRHGRRAVAGGVRGAARRWSSPPCTTRPASPHGAAARPRRRRARRRAGRRRRPRARRPHRAQRRLARADGLPALELPGPVLEHGGAAADPRRHRLGLGDLYVHSDGRRAVLRAKESGEPLLLHNGELGSALHTALALPRIRPPALPDLPHLPRLTWGNVVLARRRWRLARGASEALRHAGGDRDLLLAMARLREAHGLPRTFFAAAAPAAGAGERRSLYVDTRAPALVSELAALSAAADGLTLTETLPGPGDCWLREGGLRFAAQLRCVYLRPAGRPDTGPCPYPWTEERG</sequence>
<dbReference type="InterPro" id="IPR006827">
    <property type="entry name" value="Lant_deHydtase_N"/>
</dbReference>
<comment type="caution">
    <text evidence="3">The sequence shown here is derived from an EMBL/GenBank/DDBJ whole genome shotgun (WGS) entry which is preliminary data.</text>
</comment>
<organism evidence="3 4">
    <name type="scientific">Actinomadura luzonensis</name>
    <dbReference type="NCBI Taxonomy" id="2805427"/>
    <lineage>
        <taxon>Bacteria</taxon>
        <taxon>Bacillati</taxon>
        <taxon>Actinomycetota</taxon>
        <taxon>Actinomycetes</taxon>
        <taxon>Streptosporangiales</taxon>
        <taxon>Thermomonosporaceae</taxon>
        <taxon>Actinomadura</taxon>
    </lineage>
</organism>
<evidence type="ECO:0000313" key="4">
    <source>
        <dbReference type="Proteomes" id="UP001317259"/>
    </source>
</evidence>
<keyword evidence="4" id="KW-1185">Reference proteome</keyword>
<evidence type="ECO:0000313" key="3">
    <source>
        <dbReference type="EMBL" id="MCK2216531.1"/>
    </source>
</evidence>
<dbReference type="EMBL" id="JAKRKC020000001">
    <property type="protein sequence ID" value="MCK2216531.1"/>
    <property type="molecule type" value="Genomic_DNA"/>
</dbReference>
<dbReference type="Pfam" id="PF04738">
    <property type="entry name" value="Lant_dehydr_N"/>
    <property type="match status" value="1"/>
</dbReference>
<accession>A0ABT0FW13</accession>
<name>A0ABT0FW13_9ACTN</name>
<feature type="compositionally biased region" description="Basic residues" evidence="1">
    <location>
        <begin position="107"/>
        <end position="135"/>
    </location>
</feature>
<protein>
    <submittedName>
        <fullName evidence="3">Lantibiotic dehydratase</fullName>
    </submittedName>
</protein>
<reference evidence="3 4" key="1">
    <citation type="submission" date="2022-04" db="EMBL/GenBank/DDBJ databases">
        <title>Genome draft of Actinomadura sp. ATCC 31491.</title>
        <authorList>
            <person name="Shi X."/>
            <person name="Du Y."/>
        </authorList>
    </citation>
    <scope>NUCLEOTIDE SEQUENCE [LARGE SCALE GENOMIC DNA]</scope>
    <source>
        <strain evidence="3 4">ATCC 31491</strain>
    </source>
</reference>
<dbReference type="Proteomes" id="UP001317259">
    <property type="component" value="Unassembled WGS sequence"/>
</dbReference>
<feature type="compositionally biased region" description="Low complexity" evidence="1">
    <location>
        <begin position="97"/>
        <end position="106"/>
    </location>
</feature>
<gene>
    <name evidence="3" type="ORF">MF672_022405</name>
</gene>
<dbReference type="RefSeq" id="WP_247815389.1">
    <property type="nucleotide sequence ID" value="NZ_JAKRKC020000001.1"/>
</dbReference>
<feature type="domain" description="Lantibiotic dehydratase N-terminal" evidence="2">
    <location>
        <begin position="155"/>
        <end position="276"/>
    </location>
</feature>
<evidence type="ECO:0000259" key="2">
    <source>
        <dbReference type="Pfam" id="PF04738"/>
    </source>
</evidence>
<proteinExistence type="predicted"/>
<feature type="region of interest" description="Disordered" evidence="1">
    <location>
        <begin position="80"/>
        <end position="139"/>
    </location>
</feature>